<dbReference type="OrthoDB" id="415532at2759"/>
<dbReference type="Pfam" id="PF14033">
    <property type="entry name" value="DUF4246"/>
    <property type="match status" value="1"/>
</dbReference>
<accession>A0A550C2F7</accession>
<sequence length="387" mass="44460">MPFAREDREEFDDSFLHPYIDRSQDDEECEGTWAPRALVELRMYQLSETLREKPEWWRKAEDPEIRKKWFEEAKAQQEDVEERWRLTDNMINYTLDELEDYAELRNEATGIECGPYDRIWRSDELIPDDLHAALQAAVKPLEEVPDEEKDWHPGSNGQVLDIVHPSLYPLVYGKSLGKQADGTINTFEPPGADDDGTGILERFVSQRFQWLPSDFAVRNDGSVFLASSYINNIAPEHAGALVPVIEQIMARAVPMWERVLADLRRKDMPVRVGPVIKSKGWYGASKGLACVWPSQAGQPYPEEELDDKELEAWYGRQPKTLPDAPPEYDGALGKREKFVLSMKGRTIQVIVKLANIVLTPDNPLYSGGTWHVEGMWNERIVSTFIYY</sequence>
<dbReference type="Proteomes" id="UP000320762">
    <property type="component" value="Unassembled WGS sequence"/>
</dbReference>
<keyword evidence="4" id="KW-1185">Reference proteome</keyword>
<proteinExistence type="predicted"/>
<name>A0A550C2F7_9AGAR</name>
<comment type="caution">
    <text evidence="3">The sequence shown here is derived from an EMBL/GenBank/DDBJ whole genome shotgun (WGS) entry which is preliminary data.</text>
</comment>
<dbReference type="InterPro" id="IPR049207">
    <property type="entry name" value="DUF4246_N"/>
</dbReference>
<gene>
    <name evidence="3" type="ORF">BD626DRAFT_509362</name>
</gene>
<evidence type="ECO:0000259" key="1">
    <source>
        <dbReference type="Pfam" id="PF14033"/>
    </source>
</evidence>
<organism evidence="3 4">
    <name type="scientific">Schizophyllum amplum</name>
    <dbReference type="NCBI Taxonomy" id="97359"/>
    <lineage>
        <taxon>Eukaryota</taxon>
        <taxon>Fungi</taxon>
        <taxon>Dikarya</taxon>
        <taxon>Basidiomycota</taxon>
        <taxon>Agaricomycotina</taxon>
        <taxon>Agaricomycetes</taxon>
        <taxon>Agaricomycetidae</taxon>
        <taxon>Agaricales</taxon>
        <taxon>Schizophyllaceae</taxon>
        <taxon>Schizophyllum</taxon>
    </lineage>
</organism>
<feature type="domain" description="DUF4246" evidence="1">
    <location>
        <begin position="89"/>
        <end position="387"/>
    </location>
</feature>
<dbReference type="STRING" id="97359.A0A550C2F7"/>
<dbReference type="PANTHER" id="PTHR33119:SF1">
    <property type="entry name" value="FE2OG DIOXYGENASE DOMAIN-CONTAINING PROTEIN"/>
    <property type="match status" value="1"/>
</dbReference>
<dbReference type="AlphaFoldDB" id="A0A550C2F7"/>
<dbReference type="InterPro" id="IPR049192">
    <property type="entry name" value="DUF4246_C"/>
</dbReference>
<protein>
    <submittedName>
        <fullName evidence="3">Uncharacterized protein</fullName>
    </submittedName>
</protein>
<dbReference type="InterPro" id="IPR025340">
    <property type="entry name" value="DUF4246"/>
</dbReference>
<dbReference type="PANTHER" id="PTHR33119">
    <property type="entry name" value="IFI3P"/>
    <property type="match status" value="1"/>
</dbReference>
<evidence type="ECO:0000313" key="4">
    <source>
        <dbReference type="Proteomes" id="UP000320762"/>
    </source>
</evidence>
<evidence type="ECO:0000259" key="2">
    <source>
        <dbReference type="Pfam" id="PF21666"/>
    </source>
</evidence>
<reference evidence="3 4" key="1">
    <citation type="journal article" date="2019" name="New Phytol.">
        <title>Comparative genomics reveals unique wood-decay strategies and fruiting body development in the Schizophyllaceae.</title>
        <authorList>
            <person name="Almasi E."/>
            <person name="Sahu N."/>
            <person name="Krizsan K."/>
            <person name="Balint B."/>
            <person name="Kovacs G.M."/>
            <person name="Kiss B."/>
            <person name="Cseklye J."/>
            <person name="Drula E."/>
            <person name="Henrissat B."/>
            <person name="Nagy I."/>
            <person name="Chovatia M."/>
            <person name="Adam C."/>
            <person name="LaButti K."/>
            <person name="Lipzen A."/>
            <person name="Riley R."/>
            <person name="Grigoriev I.V."/>
            <person name="Nagy L.G."/>
        </authorList>
    </citation>
    <scope>NUCLEOTIDE SEQUENCE [LARGE SCALE GENOMIC DNA]</scope>
    <source>
        <strain evidence="3 4">NL-1724</strain>
    </source>
</reference>
<evidence type="ECO:0000313" key="3">
    <source>
        <dbReference type="EMBL" id="TRM58979.1"/>
    </source>
</evidence>
<dbReference type="Pfam" id="PF21666">
    <property type="entry name" value="DUF4246_N"/>
    <property type="match status" value="1"/>
</dbReference>
<feature type="domain" description="DUF4246" evidence="2">
    <location>
        <begin position="14"/>
        <end position="72"/>
    </location>
</feature>
<dbReference type="EMBL" id="VDMD01000031">
    <property type="protein sequence ID" value="TRM58979.1"/>
    <property type="molecule type" value="Genomic_DNA"/>
</dbReference>